<sequence length="177" mass="20676">MIYFETDRLRMRAFETKDLLDFKKMNEDPEVMKYFPKILTHEETTAFYEAIMDEFQSYGYGLYAAELKETGEFIGFIGFHHATFEADFTPCVEIGWRLKKEVWGKGLATEGAKACLEYAEENLQFENVYSFTAEINTRSERIMQKIGLKKVKTFLHPKLELNDPLKPHVLYALKVGD</sequence>
<dbReference type="AlphaFoldDB" id="A0A8E2ICZ2"/>
<dbReference type="PROSITE" id="PS51186">
    <property type="entry name" value="GNAT"/>
    <property type="match status" value="1"/>
</dbReference>
<dbReference type="InterPro" id="IPR016181">
    <property type="entry name" value="Acyl_CoA_acyltransferase"/>
</dbReference>
<dbReference type="Pfam" id="PF13302">
    <property type="entry name" value="Acetyltransf_3"/>
    <property type="match status" value="1"/>
</dbReference>
<dbReference type="PANTHER" id="PTHR43792:SF1">
    <property type="entry name" value="N-ACETYLTRANSFERASE DOMAIN-CONTAINING PROTEIN"/>
    <property type="match status" value="1"/>
</dbReference>
<dbReference type="EMBL" id="MTLA01000005">
    <property type="protein sequence ID" value="OOP70278.1"/>
    <property type="molecule type" value="Genomic_DNA"/>
</dbReference>
<name>A0A8E2ICZ2_9BACI</name>
<dbReference type="InterPro" id="IPR000182">
    <property type="entry name" value="GNAT_dom"/>
</dbReference>
<gene>
    <name evidence="2" type="ORF">BWZ43_00575</name>
</gene>
<feature type="domain" description="N-acetyltransferase" evidence="1">
    <location>
        <begin position="9"/>
        <end position="176"/>
    </location>
</feature>
<proteinExistence type="predicted"/>
<dbReference type="Proteomes" id="UP000189761">
    <property type="component" value="Unassembled WGS sequence"/>
</dbReference>
<reference evidence="2 3" key="1">
    <citation type="submission" date="2017-01" db="EMBL/GenBank/DDBJ databases">
        <title>Draft genome sequence of Bacillus oleronius.</title>
        <authorList>
            <person name="Allam M."/>
        </authorList>
    </citation>
    <scope>NUCLEOTIDE SEQUENCE [LARGE SCALE GENOMIC DNA]</scope>
    <source>
        <strain evidence="2 3">DSM 9356</strain>
    </source>
</reference>
<dbReference type="PANTHER" id="PTHR43792">
    <property type="entry name" value="GNAT FAMILY, PUTATIVE (AFU_ORTHOLOGUE AFUA_3G00765)-RELATED-RELATED"/>
    <property type="match status" value="1"/>
</dbReference>
<dbReference type="Gene3D" id="3.40.630.30">
    <property type="match status" value="1"/>
</dbReference>
<dbReference type="InterPro" id="IPR051531">
    <property type="entry name" value="N-acetyltransferase"/>
</dbReference>
<comment type="caution">
    <text evidence="2">The sequence shown here is derived from an EMBL/GenBank/DDBJ whole genome shotgun (WGS) entry which is preliminary data.</text>
</comment>
<keyword evidence="2" id="KW-0808">Transferase</keyword>
<evidence type="ECO:0000313" key="2">
    <source>
        <dbReference type="EMBL" id="OOP70278.1"/>
    </source>
</evidence>
<evidence type="ECO:0000259" key="1">
    <source>
        <dbReference type="PROSITE" id="PS51186"/>
    </source>
</evidence>
<dbReference type="RefSeq" id="WP_078109157.1">
    <property type="nucleotide sequence ID" value="NZ_CP065424.1"/>
</dbReference>
<organism evidence="2 3">
    <name type="scientific">Heyndrickxia oleronia</name>
    <dbReference type="NCBI Taxonomy" id="38875"/>
    <lineage>
        <taxon>Bacteria</taxon>
        <taxon>Bacillati</taxon>
        <taxon>Bacillota</taxon>
        <taxon>Bacilli</taxon>
        <taxon>Bacillales</taxon>
        <taxon>Bacillaceae</taxon>
        <taxon>Heyndrickxia</taxon>
    </lineage>
</organism>
<evidence type="ECO:0000313" key="3">
    <source>
        <dbReference type="Proteomes" id="UP000189761"/>
    </source>
</evidence>
<keyword evidence="3" id="KW-1185">Reference proteome</keyword>
<accession>A0A8E2ICZ2</accession>
<dbReference type="GO" id="GO:0016747">
    <property type="term" value="F:acyltransferase activity, transferring groups other than amino-acyl groups"/>
    <property type="evidence" value="ECO:0007669"/>
    <property type="project" value="InterPro"/>
</dbReference>
<protein>
    <submittedName>
        <fullName evidence="2">GNAT family N-acetyltransferase</fullName>
    </submittedName>
</protein>
<dbReference type="SUPFAM" id="SSF55729">
    <property type="entry name" value="Acyl-CoA N-acyltransferases (Nat)"/>
    <property type="match status" value="1"/>
</dbReference>